<dbReference type="AlphaFoldDB" id="A0A5C6W1S6"/>
<evidence type="ECO:0000313" key="1">
    <source>
        <dbReference type="EMBL" id="TXC89729.1"/>
    </source>
</evidence>
<dbReference type="EMBL" id="VOQF01000008">
    <property type="protein sequence ID" value="TXC89729.1"/>
    <property type="molecule type" value="Genomic_DNA"/>
</dbReference>
<comment type="caution">
    <text evidence="1">The sequence shown here is derived from an EMBL/GenBank/DDBJ whole genome shotgun (WGS) entry which is preliminary data.</text>
</comment>
<dbReference type="OrthoDB" id="2655258at2"/>
<proteinExistence type="predicted"/>
<protein>
    <submittedName>
        <fullName evidence="1">Uncharacterized protein</fullName>
    </submittedName>
</protein>
<keyword evidence="2" id="KW-1185">Reference proteome</keyword>
<evidence type="ECO:0000313" key="2">
    <source>
        <dbReference type="Proteomes" id="UP000321363"/>
    </source>
</evidence>
<sequence>MKIFLPFFLVAVVLVIGYLESPLFSEKEDVVTSLPLPVDETTSASSQENEQIELAAELENKFVEVTEEDGYTVEVYQEYEIYKDAEGNVLESVPTSNYHYLRYKQ</sequence>
<organism evidence="1 2">
    <name type="scientific">Metabacillus litoralis</name>
    <dbReference type="NCBI Taxonomy" id="152268"/>
    <lineage>
        <taxon>Bacteria</taxon>
        <taxon>Bacillati</taxon>
        <taxon>Bacillota</taxon>
        <taxon>Bacilli</taxon>
        <taxon>Bacillales</taxon>
        <taxon>Bacillaceae</taxon>
        <taxon>Metabacillus</taxon>
    </lineage>
</organism>
<reference evidence="1 2" key="1">
    <citation type="journal article" date="2005" name="Int. J. Syst. Evol. Microbiol.">
        <title>Bacillus litoralis sp. nov., isolated from a tidal flat of the Yellow Sea in Korea.</title>
        <authorList>
            <person name="Yoon J.H."/>
            <person name="Oh T.K."/>
        </authorList>
    </citation>
    <scope>NUCLEOTIDE SEQUENCE [LARGE SCALE GENOMIC DNA]</scope>
    <source>
        <strain evidence="1 2">SW-211</strain>
    </source>
</reference>
<gene>
    <name evidence="1" type="ORF">FS935_15295</name>
</gene>
<accession>A0A5C6W1S6</accession>
<name>A0A5C6W1S6_9BACI</name>
<dbReference type="RefSeq" id="WP_146949527.1">
    <property type="nucleotide sequence ID" value="NZ_VOQF01000008.1"/>
</dbReference>
<dbReference type="Proteomes" id="UP000321363">
    <property type="component" value="Unassembled WGS sequence"/>
</dbReference>